<evidence type="ECO:0000313" key="3">
    <source>
        <dbReference type="EMBL" id="KPV49471.1"/>
    </source>
</evidence>
<reference evidence="3 4" key="1">
    <citation type="submission" date="2015-09" db="EMBL/GenBank/DDBJ databases">
        <title>Draft genome sequence of Kouleothrix aurantiaca JCM 19913.</title>
        <authorList>
            <person name="Hemp J."/>
        </authorList>
    </citation>
    <scope>NUCLEOTIDE SEQUENCE [LARGE SCALE GENOMIC DNA]</scope>
    <source>
        <strain evidence="3 4">COM-B</strain>
    </source>
</reference>
<gene>
    <name evidence="3" type="ORF">SE17_32465</name>
</gene>
<dbReference type="Pfam" id="PF00072">
    <property type="entry name" value="Response_reg"/>
    <property type="match status" value="1"/>
</dbReference>
<dbReference type="AlphaFoldDB" id="A0A0P9FAA0"/>
<dbReference type="EMBL" id="LJCR01001950">
    <property type="protein sequence ID" value="KPV49471.1"/>
    <property type="molecule type" value="Genomic_DNA"/>
</dbReference>
<proteinExistence type="predicted"/>
<dbReference type="InterPro" id="IPR001789">
    <property type="entry name" value="Sig_transdc_resp-reg_receiver"/>
</dbReference>
<feature type="domain" description="Response regulatory" evidence="2">
    <location>
        <begin position="4"/>
        <end position="121"/>
    </location>
</feature>
<dbReference type="Gene3D" id="3.40.50.2300">
    <property type="match status" value="1"/>
</dbReference>
<comment type="caution">
    <text evidence="3">The sequence shown here is derived from an EMBL/GenBank/DDBJ whole genome shotgun (WGS) entry which is preliminary data.</text>
</comment>
<dbReference type="GO" id="GO:0000160">
    <property type="term" value="P:phosphorelay signal transduction system"/>
    <property type="evidence" value="ECO:0007669"/>
    <property type="project" value="InterPro"/>
</dbReference>
<sequence length="138" mass="15201">MRIPIAILDQNADFLRLLTYVLRERDSEEIEIIAASSDMNTLLAQTTQAPAVALIGLSVPNLVDEHMISQLRVHWPYVGILVLSSLEQAEYYQQALASGADAVISKLQLATELLPAIQKLYNLPSREQNDGNIASDQG</sequence>
<evidence type="ECO:0000313" key="4">
    <source>
        <dbReference type="Proteomes" id="UP000050509"/>
    </source>
</evidence>
<name>A0A0P9FAA0_9CHLR</name>
<evidence type="ECO:0000259" key="2">
    <source>
        <dbReference type="PROSITE" id="PS50110"/>
    </source>
</evidence>
<organism evidence="3 4">
    <name type="scientific">Kouleothrix aurantiaca</name>
    <dbReference type="NCBI Taxonomy" id="186479"/>
    <lineage>
        <taxon>Bacteria</taxon>
        <taxon>Bacillati</taxon>
        <taxon>Chloroflexota</taxon>
        <taxon>Chloroflexia</taxon>
        <taxon>Chloroflexales</taxon>
        <taxon>Roseiflexineae</taxon>
        <taxon>Roseiflexaceae</taxon>
        <taxon>Kouleothrix</taxon>
    </lineage>
</organism>
<evidence type="ECO:0000256" key="1">
    <source>
        <dbReference type="PROSITE-ProRule" id="PRU00169"/>
    </source>
</evidence>
<dbReference type="PROSITE" id="PS50110">
    <property type="entry name" value="RESPONSE_REGULATORY"/>
    <property type="match status" value="1"/>
</dbReference>
<keyword evidence="4" id="KW-1185">Reference proteome</keyword>
<dbReference type="InterPro" id="IPR011006">
    <property type="entry name" value="CheY-like_superfamily"/>
</dbReference>
<dbReference type="Proteomes" id="UP000050509">
    <property type="component" value="Unassembled WGS sequence"/>
</dbReference>
<dbReference type="SUPFAM" id="SSF52172">
    <property type="entry name" value="CheY-like"/>
    <property type="match status" value="1"/>
</dbReference>
<protein>
    <recommendedName>
        <fullName evidence="2">Response regulatory domain-containing protein</fullName>
    </recommendedName>
</protein>
<comment type="caution">
    <text evidence="1">Lacks conserved residue(s) required for the propagation of feature annotation.</text>
</comment>
<accession>A0A0P9FAA0</accession>